<dbReference type="Proteomes" id="UP000007800">
    <property type="component" value="Unassembled WGS sequence"/>
</dbReference>
<feature type="compositionally biased region" description="Basic and acidic residues" evidence="1">
    <location>
        <begin position="1"/>
        <end position="14"/>
    </location>
</feature>
<evidence type="ECO:0000256" key="1">
    <source>
        <dbReference type="SAM" id="MobiDB-lite"/>
    </source>
</evidence>
<organism evidence="3">
    <name type="scientific">Perkinsus marinus (strain ATCC 50983 / TXsc)</name>
    <dbReference type="NCBI Taxonomy" id="423536"/>
    <lineage>
        <taxon>Eukaryota</taxon>
        <taxon>Sar</taxon>
        <taxon>Alveolata</taxon>
        <taxon>Perkinsozoa</taxon>
        <taxon>Perkinsea</taxon>
        <taxon>Perkinsida</taxon>
        <taxon>Perkinsidae</taxon>
        <taxon>Perkinsus</taxon>
    </lineage>
</organism>
<proteinExistence type="predicted"/>
<gene>
    <name evidence="2" type="ORF">Pmar_PMAR028993</name>
</gene>
<dbReference type="OMA" id="RDRCAME"/>
<evidence type="ECO:0000313" key="3">
    <source>
        <dbReference type="Proteomes" id="UP000007800"/>
    </source>
</evidence>
<protein>
    <submittedName>
        <fullName evidence="2">Uncharacterized protein</fullName>
    </submittedName>
</protein>
<reference evidence="2 3" key="1">
    <citation type="submission" date="2008-07" db="EMBL/GenBank/DDBJ databases">
        <authorList>
            <person name="El-Sayed N."/>
            <person name="Caler E."/>
            <person name="Inman J."/>
            <person name="Amedeo P."/>
            <person name="Hass B."/>
            <person name="Wortman J."/>
        </authorList>
    </citation>
    <scope>NUCLEOTIDE SEQUENCE [LARGE SCALE GENOMIC DNA]</scope>
    <source>
        <strain evidence="3">ATCC 50983 / TXsc</strain>
    </source>
</reference>
<dbReference type="GeneID" id="9042424"/>
<dbReference type="EMBL" id="GG679756">
    <property type="protein sequence ID" value="EER07704.1"/>
    <property type="molecule type" value="Genomic_DNA"/>
</dbReference>
<dbReference type="AlphaFoldDB" id="C5L677"/>
<sequence length="289" mass="32485">MGSKRDRCAMEAEGHLGSSEPSAASIECPGAPQQNQTAAPQPVAHVFDVTRGGLATLVRAQTEKLDEIKALLDQHLANDARHQRELDFRHRIANIGPYKLDDDLRKVRCTVCDTHKWSIPRNERPGFFDRLGVFSVGDSIPSAERQRDLIASLKDHLKVPTHNRCISIGETGRTRTRRSEALAVARTAYFNVVEGHSHREFERLLALQAVNQILLGDKNHSRVHFLPQFIDAMVHELRARIVYAFESPQRCFNMRPSPMASSCDKLTTQRRTVQTTCAITLVGEQSPTY</sequence>
<evidence type="ECO:0000313" key="2">
    <source>
        <dbReference type="EMBL" id="EER07704.1"/>
    </source>
</evidence>
<feature type="compositionally biased region" description="Low complexity" evidence="1">
    <location>
        <begin position="29"/>
        <end position="39"/>
    </location>
</feature>
<dbReference type="RefSeq" id="XP_002775888.1">
    <property type="nucleotide sequence ID" value="XM_002775842.1"/>
</dbReference>
<feature type="region of interest" description="Disordered" evidence="1">
    <location>
        <begin position="1"/>
        <end position="39"/>
    </location>
</feature>
<dbReference type="InParanoid" id="C5L677"/>
<name>C5L677_PERM5</name>
<keyword evidence="3" id="KW-1185">Reference proteome</keyword>
<accession>C5L677</accession>